<dbReference type="OrthoDB" id="119168at2759"/>
<accession>W2K503</accession>
<name>W2K503_PHYNI</name>
<feature type="non-terminal residue" evidence="1">
    <location>
        <position position="80"/>
    </location>
</feature>
<protein>
    <recommendedName>
        <fullName evidence="2">PiggyBac transposable element-derived protein domain-containing protein</fullName>
    </recommendedName>
</protein>
<dbReference type="VEuPathDB" id="FungiDB:PPTG_20034"/>
<evidence type="ECO:0008006" key="2">
    <source>
        <dbReference type="Google" id="ProtNLM"/>
    </source>
</evidence>
<sequence>MAGHQTRTFRSPSGRRVLVTDNFYTRHTYARVIDLFTDGEVRLLGTVRMNLLDRFNKFALEPAVERIITQERGSWELVAA</sequence>
<dbReference type="Proteomes" id="UP000054423">
    <property type="component" value="Unassembled WGS sequence"/>
</dbReference>
<evidence type="ECO:0000313" key="1">
    <source>
        <dbReference type="EMBL" id="ETL80246.1"/>
    </source>
</evidence>
<dbReference type="AlphaFoldDB" id="W2K503"/>
<reference evidence="1" key="1">
    <citation type="submission" date="2013-11" db="EMBL/GenBank/DDBJ databases">
        <title>The Genome Sequence of Phytophthora parasitica CHvinca01.</title>
        <authorList>
            <consortium name="The Broad Institute Genomics Platform"/>
            <person name="Russ C."/>
            <person name="Tyler B."/>
            <person name="Panabieres F."/>
            <person name="Shan W."/>
            <person name="Tripathy S."/>
            <person name="Grunwald N."/>
            <person name="Machado M."/>
            <person name="Johnson C.S."/>
            <person name="Arredondo F."/>
            <person name="Hong C."/>
            <person name="Coffey M."/>
            <person name="Young S.K."/>
            <person name="Zeng Q."/>
            <person name="Gargeya S."/>
            <person name="Fitzgerald M."/>
            <person name="Abouelleil A."/>
            <person name="Alvarado L."/>
            <person name="Chapman S.B."/>
            <person name="Gainer-Dewar J."/>
            <person name="Goldberg J."/>
            <person name="Griggs A."/>
            <person name="Gujja S."/>
            <person name="Hansen M."/>
            <person name="Howarth C."/>
            <person name="Imamovic A."/>
            <person name="Ireland A."/>
            <person name="Larimer J."/>
            <person name="McCowan C."/>
            <person name="Murphy C."/>
            <person name="Pearson M."/>
            <person name="Poon T.W."/>
            <person name="Priest M."/>
            <person name="Roberts A."/>
            <person name="Saif S."/>
            <person name="Shea T."/>
            <person name="Sykes S."/>
            <person name="Wortman J."/>
            <person name="Nusbaum C."/>
            <person name="Birren B."/>
        </authorList>
    </citation>
    <scope>NUCLEOTIDE SEQUENCE [LARGE SCALE GENOMIC DNA]</scope>
    <source>
        <strain evidence="1">CHvinca01</strain>
    </source>
</reference>
<dbReference type="EMBL" id="KI682816">
    <property type="protein sequence ID" value="ETL80246.1"/>
    <property type="molecule type" value="Genomic_DNA"/>
</dbReference>
<organism evidence="1">
    <name type="scientific">Phytophthora nicotianae</name>
    <name type="common">Potato buckeye rot agent</name>
    <name type="synonym">Phytophthora parasitica</name>
    <dbReference type="NCBI Taxonomy" id="4792"/>
    <lineage>
        <taxon>Eukaryota</taxon>
        <taxon>Sar</taxon>
        <taxon>Stramenopiles</taxon>
        <taxon>Oomycota</taxon>
        <taxon>Peronosporomycetes</taxon>
        <taxon>Peronosporales</taxon>
        <taxon>Peronosporaceae</taxon>
        <taxon>Phytophthora</taxon>
    </lineage>
</organism>
<gene>
    <name evidence="1" type="ORF">L917_19249</name>
</gene>
<proteinExistence type="predicted"/>